<name>A0AC35FDY5_9BILA</name>
<reference evidence="2" key="1">
    <citation type="submission" date="2022-11" db="UniProtKB">
        <authorList>
            <consortium name="WormBaseParasite"/>
        </authorList>
    </citation>
    <scope>IDENTIFICATION</scope>
</reference>
<evidence type="ECO:0000313" key="2">
    <source>
        <dbReference type="WBParaSite" id="PS1159_v2.g16542.t1"/>
    </source>
</evidence>
<protein>
    <submittedName>
        <fullName evidence="2">Sugar phosphate phosphatase</fullName>
    </submittedName>
</protein>
<organism evidence="1 2">
    <name type="scientific">Panagrolaimus sp. PS1159</name>
    <dbReference type="NCBI Taxonomy" id="55785"/>
    <lineage>
        <taxon>Eukaryota</taxon>
        <taxon>Metazoa</taxon>
        <taxon>Ecdysozoa</taxon>
        <taxon>Nematoda</taxon>
        <taxon>Chromadorea</taxon>
        <taxon>Rhabditida</taxon>
        <taxon>Tylenchina</taxon>
        <taxon>Panagrolaimomorpha</taxon>
        <taxon>Panagrolaimoidea</taxon>
        <taxon>Panagrolaimidae</taxon>
        <taxon>Panagrolaimus</taxon>
    </lineage>
</organism>
<sequence>MSSVIAEPLIGATPDTFAYKTIKERWPKIVTKALDELHRSYHQMVKEHGQEYGDDINSIIAKISETRYRMETNKPLLDFEGKTEDEKKWNIHLNKMREMAGPDNSTWYNLPWLFVECYLYAKLHEFCTSTKNMRDYDLFKTEKMNAYYESKVQIEALATELIDWEKDTNVDPKMVLTRLLQIDLWGNKCDLSLSCGDSHQKIHDMFQKLDEFAPMILVNDINSAVEHILSKCKDKDFHIVLDNAGLEVFTDFALAEFIVDRGLARRVIFHGKNYPWFVSDVTEGDYNWVLNALENDEKEAVKILGKRWKKRPEFVFKHETFWTTGFSFWDMKDEAPELFKELKNAGLVLLKGDLCYRKLVADRSWPIKTPFKFALQSCAEIPLLVLRTLKAETVAGLSESAIQTINKTYEKYDLTWMVTSDYAVAQFNLP</sequence>
<dbReference type="WBParaSite" id="PS1159_v2.g16542.t1">
    <property type="protein sequence ID" value="PS1159_v2.g16542.t1"/>
    <property type="gene ID" value="PS1159_v2.g16542"/>
</dbReference>
<evidence type="ECO:0000313" key="1">
    <source>
        <dbReference type="Proteomes" id="UP000887580"/>
    </source>
</evidence>
<proteinExistence type="predicted"/>
<accession>A0AC35FDY5</accession>
<dbReference type="Proteomes" id="UP000887580">
    <property type="component" value="Unplaced"/>
</dbReference>